<organism evidence="1">
    <name type="scientific">uncultured Chloroflexia bacterium</name>
    <dbReference type="NCBI Taxonomy" id="1672391"/>
    <lineage>
        <taxon>Bacteria</taxon>
        <taxon>Bacillati</taxon>
        <taxon>Chloroflexota</taxon>
        <taxon>Chloroflexia</taxon>
        <taxon>environmental samples</taxon>
    </lineage>
</organism>
<evidence type="ECO:0000313" key="1">
    <source>
        <dbReference type="EMBL" id="CAA9377914.1"/>
    </source>
</evidence>
<accession>A0A6J4N9L2</accession>
<protein>
    <submittedName>
        <fullName evidence="1">Uncharacterized protein</fullName>
    </submittedName>
</protein>
<name>A0A6J4N9L2_9CHLR</name>
<sequence>MAVAVKTGRAGNRTRVVGEPEAAFSETRLEGVDVGKGLVGSDLTQQRPEVLSGVQFGCIGRQEHKPEVVRHK</sequence>
<dbReference type="EMBL" id="CADCTR010003004">
    <property type="protein sequence ID" value="CAA9377914.1"/>
    <property type="molecule type" value="Genomic_DNA"/>
</dbReference>
<proteinExistence type="predicted"/>
<gene>
    <name evidence="1" type="ORF">AVDCRST_MAG93-8961</name>
</gene>
<reference evidence="1" key="1">
    <citation type="submission" date="2020-02" db="EMBL/GenBank/DDBJ databases">
        <authorList>
            <person name="Meier V. D."/>
        </authorList>
    </citation>
    <scope>NUCLEOTIDE SEQUENCE</scope>
    <source>
        <strain evidence="1">AVDCRST_MAG93</strain>
    </source>
</reference>
<dbReference type="AlphaFoldDB" id="A0A6J4N9L2"/>